<feature type="signal peptide" evidence="1">
    <location>
        <begin position="1"/>
        <end position="21"/>
    </location>
</feature>
<dbReference type="AlphaFoldDB" id="A4GJB1"/>
<gene>
    <name evidence="2" type="ORF">MBMO_EB0-49D07.0049</name>
</gene>
<feature type="chain" id="PRO_5002668359" evidence="1">
    <location>
        <begin position="22"/>
        <end position="442"/>
    </location>
</feature>
<organism evidence="2">
    <name type="scientific">uncultured marine bacterium EB0_49D07</name>
    <dbReference type="NCBI Taxonomy" id="415439"/>
    <lineage>
        <taxon>Bacteria</taxon>
        <taxon>environmental samples</taxon>
    </lineage>
</organism>
<protein>
    <submittedName>
        <fullName evidence="2">Uncharacterized protein</fullName>
    </submittedName>
</protein>
<reference evidence="2" key="1">
    <citation type="journal article" date="2007" name="Environ. Microbiol.">
        <title>Proteorhodopsin photosystem gene clusters exhibit co-evolutionary trends and shared ancestry among diverse marine microbial phyla.</title>
        <authorList>
            <person name="McCarren J."/>
            <person name="Delong E.F."/>
        </authorList>
    </citation>
    <scope>NUCLEOTIDE SEQUENCE</scope>
</reference>
<dbReference type="Gene3D" id="1.25.40.10">
    <property type="entry name" value="Tetratricopeptide repeat domain"/>
    <property type="match status" value="1"/>
</dbReference>
<accession>A4GJB1</accession>
<sequence length="442" mass="51030">MQLPKLFLSILFTFLCMHSLAQNVAPTISDPQALEVLEKKKEQTFQKLFKDPTNLSLLFEYANLSIVVGDLEAAIGVFEQMLIYDSELPRIRLELGILYFRLGAFALANNYLKSVKEFNPPPEVEAKVDQFLEAIVSAEEPFQWQQTLSIGFKRTTNGNSGINADFIEIGDFLLDVDPESKRQSDRSSLYNYSLSIDQDLNHPRGDNIQYFFSYGADRLDTFKQFDVQSNVFSVRRNFNLDENFFSFFNLEDPVFAPNINLLRVVLNRQEILRSGRISLDYSGQLDNGSSMLFTYYRDEKIFKSGGQKNGRINGISFGQSYVWSGPQALYGYKIILENYRANTDYEFYENYGLEFSYSQPLGASWQFSSKYSYQDKSHDEEYPLFGARHDQAESFRFNMLRPMGACWSMNLGLVFNDSRSTISIYKRRANNFSAQVNYQCLK</sequence>
<name>A4GJB1_9BACT</name>
<evidence type="ECO:0000256" key="1">
    <source>
        <dbReference type="SAM" id="SignalP"/>
    </source>
</evidence>
<keyword evidence="1" id="KW-0732">Signal</keyword>
<dbReference type="EMBL" id="EF107099">
    <property type="protein sequence ID" value="ABL97206.1"/>
    <property type="molecule type" value="Genomic_DNA"/>
</dbReference>
<dbReference type="SUPFAM" id="SSF48452">
    <property type="entry name" value="TPR-like"/>
    <property type="match status" value="1"/>
</dbReference>
<proteinExistence type="predicted"/>
<evidence type="ECO:0000313" key="2">
    <source>
        <dbReference type="EMBL" id="ABL97206.1"/>
    </source>
</evidence>
<dbReference type="InterPro" id="IPR011990">
    <property type="entry name" value="TPR-like_helical_dom_sf"/>
</dbReference>